<feature type="domain" description="FTP" evidence="12">
    <location>
        <begin position="98"/>
        <end position="145"/>
    </location>
</feature>
<evidence type="ECO:0000256" key="5">
    <source>
        <dbReference type="ARBA" id="ARBA00022801"/>
    </source>
</evidence>
<feature type="compositionally biased region" description="Acidic residues" evidence="9">
    <location>
        <begin position="73"/>
        <end position="84"/>
    </location>
</feature>
<keyword evidence="4 8" id="KW-0732">Signal</keyword>
<keyword evidence="5 8" id="KW-0378">Hydrolase</keyword>
<evidence type="ECO:0000259" key="10">
    <source>
        <dbReference type="Pfam" id="PF01447"/>
    </source>
</evidence>
<dbReference type="EMBL" id="BAABIM010000004">
    <property type="protein sequence ID" value="GAA4694909.1"/>
    <property type="molecule type" value="Genomic_DNA"/>
</dbReference>
<keyword evidence="8" id="KW-0964">Secreted</keyword>
<name>A0ABP8WWY8_9ACTN</name>
<evidence type="ECO:0000256" key="9">
    <source>
        <dbReference type="SAM" id="MobiDB-lite"/>
    </source>
</evidence>
<keyword evidence="7 8" id="KW-0482">Metalloprotease</keyword>
<dbReference type="Gene3D" id="3.10.450.40">
    <property type="match status" value="1"/>
</dbReference>
<evidence type="ECO:0000256" key="3">
    <source>
        <dbReference type="ARBA" id="ARBA00022723"/>
    </source>
</evidence>
<dbReference type="InterPro" id="IPR013856">
    <property type="entry name" value="Peptidase_M4_domain"/>
</dbReference>
<comment type="cofactor">
    <cofactor evidence="8">
        <name>Zn(2+)</name>
        <dbReference type="ChEBI" id="CHEBI:29105"/>
    </cofactor>
</comment>
<comment type="caution">
    <text evidence="13">The sequence shown here is derived from an EMBL/GenBank/DDBJ whole genome shotgun (WGS) entry which is preliminary data.</text>
</comment>
<comment type="similarity">
    <text evidence="1 8">Belongs to the peptidase M4 family.</text>
</comment>
<feature type="signal peptide" evidence="8">
    <location>
        <begin position="1"/>
        <end position="25"/>
    </location>
</feature>
<feature type="domain" description="Peptidase M4" evidence="10">
    <location>
        <begin position="242"/>
        <end position="397"/>
    </location>
</feature>
<dbReference type="Proteomes" id="UP001500621">
    <property type="component" value="Unassembled WGS sequence"/>
</dbReference>
<evidence type="ECO:0000259" key="11">
    <source>
        <dbReference type="Pfam" id="PF02868"/>
    </source>
</evidence>
<dbReference type="InterPro" id="IPR011096">
    <property type="entry name" value="FTP_domain"/>
</dbReference>
<dbReference type="PRINTS" id="PR00730">
    <property type="entry name" value="THERMOLYSIN"/>
</dbReference>
<dbReference type="EC" id="3.4.24.-" evidence="8"/>
<dbReference type="InterPro" id="IPR050728">
    <property type="entry name" value="Zinc_Metalloprotease_M4"/>
</dbReference>
<dbReference type="SUPFAM" id="SSF55486">
    <property type="entry name" value="Metalloproteases ('zincins'), catalytic domain"/>
    <property type="match status" value="1"/>
</dbReference>
<accession>A0ABP8WWY8</accession>
<dbReference type="Gene3D" id="1.10.390.10">
    <property type="entry name" value="Neutral Protease Domain 2"/>
    <property type="match status" value="1"/>
</dbReference>
<dbReference type="InterPro" id="IPR001570">
    <property type="entry name" value="Peptidase_M4_C_domain"/>
</dbReference>
<dbReference type="Gene3D" id="3.10.450.490">
    <property type="match status" value="1"/>
</dbReference>
<dbReference type="InterPro" id="IPR027268">
    <property type="entry name" value="Peptidase_M4/M1_CTD_sf"/>
</dbReference>
<evidence type="ECO:0000313" key="14">
    <source>
        <dbReference type="Proteomes" id="UP001500621"/>
    </source>
</evidence>
<dbReference type="RefSeq" id="WP_345268586.1">
    <property type="nucleotide sequence ID" value="NZ_BAABIM010000004.1"/>
</dbReference>
<keyword evidence="6 8" id="KW-0862">Zinc</keyword>
<dbReference type="PANTHER" id="PTHR33794:SF1">
    <property type="entry name" value="BACILLOLYSIN"/>
    <property type="match status" value="1"/>
</dbReference>
<evidence type="ECO:0000259" key="12">
    <source>
        <dbReference type="Pfam" id="PF07504"/>
    </source>
</evidence>
<protein>
    <recommendedName>
        <fullName evidence="8">Neutral metalloproteinase</fullName>
        <ecNumber evidence="8">3.4.24.-</ecNumber>
    </recommendedName>
</protein>
<dbReference type="InterPro" id="IPR023612">
    <property type="entry name" value="Peptidase_M4"/>
</dbReference>
<reference evidence="14" key="1">
    <citation type="journal article" date="2019" name="Int. J. Syst. Evol. Microbiol.">
        <title>The Global Catalogue of Microorganisms (GCM) 10K type strain sequencing project: providing services to taxonomists for standard genome sequencing and annotation.</title>
        <authorList>
            <consortium name="The Broad Institute Genomics Platform"/>
            <consortium name="The Broad Institute Genome Sequencing Center for Infectious Disease"/>
            <person name="Wu L."/>
            <person name="Ma J."/>
        </authorList>
    </citation>
    <scope>NUCLEOTIDE SEQUENCE [LARGE SCALE GENOMIC DNA]</scope>
    <source>
        <strain evidence="14">JCM 18127</strain>
    </source>
</reference>
<feature type="region of interest" description="Disordered" evidence="9">
    <location>
        <begin position="73"/>
        <end position="95"/>
    </location>
</feature>
<dbReference type="PANTHER" id="PTHR33794">
    <property type="entry name" value="BACILLOLYSIN"/>
    <property type="match status" value="1"/>
</dbReference>
<evidence type="ECO:0000256" key="4">
    <source>
        <dbReference type="ARBA" id="ARBA00022729"/>
    </source>
</evidence>
<evidence type="ECO:0000256" key="6">
    <source>
        <dbReference type="ARBA" id="ARBA00022833"/>
    </source>
</evidence>
<keyword evidence="2 8" id="KW-0645">Protease</keyword>
<keyword evidence="14" id="KW-1185">Reference proteome</keyword>
<gene>
    <name evidence="13" type="ORF">GCM10023226_36530</name>
</gene>
<feature type="domain" description="Peptidase M4 C-terminal" evidence="11">
    <location>
        <begin position="400"/>
        <end position="573"/>
    </location>
</feature>
<evidence type="ECO:0000313" key="13">
    <source>
        <dbReference type="EMBL" id="GAA4694909.1"/>
    </source>
</evidence>
<dbReference type="Pfam" id="PF01447">
    <property type="entry name" value="Peptidase_M4"/>
    <property type="match status" value="1"/>
</dbReference>
<evidence type="ECO:0000256" key="1">
    <source>
        <dbReference type="ARBA" id="ARBA00009388"/>
    </source>
</evidence>
<comment type="subcellular location">
    <subcellularLocation>
        <location evidence="8">Secreted</location>
    </subcellularLocation>
</comment>
<keyword evidence="3" id="KW-0479">Metal-binding</keyword>
<sequence length="574" mass="59526">MRTTLGLASAAVLAVATLATTGATAAPAPVTAPAALAAPTGVTAVGEQLDVAVAESAVAALLARPAAARVEQEGVEQESVEQESVEQKSVEQESVEQELVPTSTLRDADGSTHVRMRRTYGGLPVLGGDLVVHQGPGGAWEGVSQTLRRPLTLGVQPGIGRQQAVTRALAPAAATADLLNLRAAEAAPRLVVDTLAGPARLAFAVQTLGRQEDGTPSRLTSYVDARTGAVLRREEGIHTAEGEGESLYSGTVPLSVQQSSSTFTLTDVDHGNGRTTDMQNKQDNVLCQLLRSCGVGVAFTSPDNRFGNGSTSSRESAAVDAHFGAATTFDYFKDVHGRNGIFGDGRGVPSRVHYGNGYVNAFWDGTKMTYGDGDGSSFGPLVSLDVAGHEMSHGITENTANLTYSGESGGLNEATSDIFGTMVEFYAATDADPGDYYIGEEFDLASGEGFRRMDDPQLDGSSFSCYEAGLGEQDVHYTSGVANHFFYLLAEGSGTKTIGGKVHTSPTCDGSTVAGIGRDDAAAIWWRALDVYMTSGTTYAQARTATVQAATDLFGAGSTQATTVAAAWSAVAVG</sequence>
<organism evidence="13 14">
    <name type="scientific">Nocardioides nanhaiensis</name>
    <dbReference type="NCBI Taxonomy" id="1476871"/>
    <lineage>
        <taxon>Bacteria</taxon>
        <taxon>Bacillati</taxon>
        <taxon>Actinomycetota</taxon>
        <taxon>Actinomycetes</taxon>
        <taxon>Propionibacteriales</taxon>
        <taxon>Nocardioidaceae</taxon>
        <taxon>Nocardioides</taxon>
    </lineage>
</organism>
<comment type="function">
    <text evidence="8">Extracellular zinc metalloprotease.</text>
</comment>
<proteinExistence type="inferred from homology"/>
<evidence type="ECO:0000256" key="2">
    <source>
        <dbReference type="ARBA" id="ARBA00022670"/>
    </source>
</evidence>
<dbReference type="Pfam" id="PF07504">
    <property type="entry name" value="FTP"/>
    <property type="match status" value="1"/>
</dbReference>
<evidence type="ECO:0000256" key="8">
    <source>
        <dbReference type="RuleBase" id="RU366073"/>
    </source>
</evidence>
<dbReference type="Pfam" id="PF02868">
    <property type="entry name" value="Peptidase_M4_C"/>
    <property type="match status" value="1"/>
</dbReference>
<feature type="chain" id="PRO_5044992661" description="Neutral metalloproteinase" evidence="8">
    <location>
        <begin position="26"/>
        <end position="574"/>
    </location>
</feature>
<dbReference type="CDD" id="cd09597">
    <property type="entry name" value="M4_TLP"/>
    <property type="match status" value="1"/>
</dbReference>
<evidence type="ECO:0000256" key="7">
    <source>
        <dbReference type="ARBA" id="ARBA00023049"/>
    </source>
</evidence>
<dbReference type="Gene3D" id="3.10.170.10">
    <property type="match status" value="1"/>
</dbReference>